<dbReference type="AlphaFoldDB" id="A0A319DFZ7"/>
<evidence type="ECO:0000313" key="3">
    <source>
        <dbReference type="Proteomes" id="UP000247810"/>
    </source>
</evidence>
<accession>A0A319DFZ7</accession>
<reference evidence="2 3" key="1">
    <citation type="submission" date="2018-02" db="EMBL/GenBank/DDBJ databases">
        <title>The genomes of Aspergillus section Nigri reveals drivers in fungal speciation.</title>
        <authorList>
            <consortium name="DOE Joint Genome Institute"/>
            <person name="Vesth T.C."/>
            <person name="Nybo J."/>
            <person name="Theobald S."/>
            <person name="Brandl J."/>
            <person name="Frisvad J.C."/>
            <person name="Nielsen K.F."/>
            <person name="Lyhne E.K."/>
            <person name="Kogle M.E."/>
            <person name="Kuo A."/>
            <person name="Riley R."/>
            <person name="Clum A."/>
            <person name="Nolan M."/>
            <person name="Lipzen A."/>
            <person name="Salamov A."/>
            <person name="Henrissat B."/>
            <person name="Wiebenga A."/>
            <person name="De vries R.P."/>
            <person name="Grigoriev I.V."/>
            <person name="Mortensen U.H."/>
            <person name="Andersen M.R."/>
            <person name="Baker S.E."/>
        </authorList>
    </citation>
    <scope>NUCLEOTIDE SEQUENCE [LARGE SCALE GENOMIC DNA]</scope>
    <source>
        <strain evidence="2 3">CBS 707.79</strain>
    </source>
</reference>
<dbReference type="Proteomes" id="UP000247810">
    <property type="component" value="Unassembled WGS sequence"/>
</dbReference>
<organism evidence="2 3">
    <name type="scientific">Aspergillus ellipticus CBS 707.79</name>
    <dbReference type="NCBI Taxonomy" id="1448320"/>
    <lineage>
        <taxon>Eukaryota</taxon>
        <taxon>Fungi</taxon>
        <taxon>Dikarya</taxon>
        <taxon>Ascomycota</taxon>
        <taxon>Pezizomycotina</taxon>
        <taxon>Eurotiomycetes</taxon>
        <taxon>Eurotiomycetidae</taxon>
        <taxon>Eurotiales</taxon>
        <taxon>Aspergillaceae</taxon>
        <taxon>Aspergillus</taxon>
        <taxon>Aspergillus subgen. Circumdati</taxon>
    </lineage>
</organism>
<feature type="compositionally biased region" description="Polar residues" evidence="1">
    <location>
        <begin position="1"/>
        <end position="14"/>
    </location>
</feature>
<dbReference type="EMBL" id="KZ825839">
    <property type="protein sequence ID" value="PYH96326.1"/>
    <property type="molecule type" value="Genomic_DNA"/>
</dbReference>
<evidence type="ECO:0000256" key="1">
    <source>
        <dbReference type="SAM" id="MobiDB-lite"/>
    </source>
</evidence>
<feature type="region of interest" description="Disordered" evidence="1">
    <location>
        <begin position="85"/>
        <end position="115"/>
    </location>
</feature>
<gene>
    <name evidence="2" type="ORF">BO71DRAFT_428211</name>
</gene>
<name>A0A319DFZ7_9EURO</name>
<sequence>MPIPSSLNNCQRPSSGPPDIIAIRRSPLMPHDPVQRVFIQTRSASGSGPVLGPVCNLHHPRWPPGGDSHRANYKKVTRRSALGLLGPGALFRGPPDPSGPPGVGQHPYPSIGTHR</sequence>
<dbReference type="VEuPathDB" id="FungiDB:BO71DRAFT_428211"/>
<proteinExistence type="predicted"/>
<feature type="region of interest" description="Disordered" evidence="1">
    <location>
        <begin position="1"/>
        <end position="24"/>
    </location>
</feature>
<protein>
    <submittedName>
        <fullName evidence="2">Uncharacterized protein</fullName>
    </submittedName>
</protein>
<evidence type="ECO:0000313" key="2">
    <source>
        <dbReference type="EMBL" id="PYH96326.1"/>
    </source>
</evidence>
<keyword evidence="3" id="KW-1185">Reference proteome</keyword>